<dbReference type="GO" id="GO:0015628">
    <property type="term" value="P:protein secretion by the type II secretion system"/>
    <property type="evidence" value="ECO:0007669"/>
    <property type="project" value="TreeGrafter"/>
</dbReference>
<dbReference type="AlphaFoldDB" id="A0A427TK54"/>
<dbReference type="PANTHER" id="PTHR21180">
    <property type="entry name" value="ENDONUCLEASE/EXONUCLEASE/PHOSPHATASE FAMILY DOMAIN-CONTAINING PROTEIN 1"/>
    <property type="match status" value="1"/>
</dbReference>
<evidence type="ECO:0000313" key="3">
    <source>
        <dbReference type="Proteomes" id="UP000279911"/>
    </source>
</evidence>
<dbReference type="InterPro" id="IPR019554">
    <property type="entry name" value="Soluble_ligand-bd"/>
</dbReference>
<dbReference type="OrthoDB" id="9790239at2"/>
<dbReference type="NCBIfam" id="TIGR00426">
    <property type="entry name" value="competence protein ComEA helix-hairpin-helix repeat region"/>
    <property type="match status" value="1"/>
</dbReference>
<accession>A0A427TK54</accession>
<evidence type="ECO:0000259" key="1">
    <source>
        <dbReference type="SMART" id="SM00278"/>
    </source>
</evidence>
<dbReference type="EMBL" id="RSFW01000025">
    <property type="protein sequence ID" value="RSD24155.1"/>
    <property type="molecule type" value="Genomic_DNA"/>
</dbReference>
<dbReference type="GO" id="GO:0003677">
    <property type="term" value="F:DNA binding"/>
    <property type="evidence" value="ECO:0007669"/>
    <property type="project" value="InterPro"/>
</dbReference>
<dbReference type="SMART" id="SM00278">
    <property type="entry name" value="HhH1"/>
    <property type="match status" value="2"/>
</dbReference>
<dbReference type="Gene3D" id="3.10.560.10">
    <property type="entry name" value="Outer membrane lipoprotein wza domain like"/>
    <property type="match status" value="1"/>
</dbReference>
<dbReference type="Pfam" id="PF12836">
    <property type="entry name" value="HHH_3"/>
    <property type="match status" value="1"/>
</dbReference>
<dbReference type="InterPro" id="IPR051675">
    <property type="entry name" value="Endo/Exo/Phosphatase_dom_1"/>
</dbReference>
<proteinExistence type="predicted"/>
<comment type="caution">
    <text evidence="2">The sequence shown here is derived from an EMBL/GenBank/DDBJ whole genome shotgun (WGS) entry which is preliminary data.</text>
</comment>
<dbReference type="GO" id="GO:0015627">
    <property type="term" value="C:type II protein secretion system complex"/>
    <property type="evidence" value="ECO:0007669"/>
    <property type="project" value="TreeGrafter"/>
</dbReference>
<organism evidence="2 3">
    <name type="scientific">Mesobacillus subterraneus</name>
    <dbReference type="NCBI Taxonomy" id="285983"/>
    <lineage>
        <taxon>Bacteria</taxon>
        <taxon>Bacillati</taxon>
        <taxon>Bacillota</taxon>
        <taxon>Bacilli</taxon>
        <taxon>Bacillales</taxon>
        <taxon>Bacillaceae</taxon>
        <taxon>Mesobacillus</taxon>
    </lineage>
</organism>
<name>A0A427TK54_9BACI</name>
<dbReference type="PANTHER" id="PTHR21180:SF32">
    <property type="entry name" value="ENDONUCLEASE_EXONUCLEASE_PHOSPHATASE FAMILY DOMAIN-CONTAINING PROTEIN 1"/>
    <property type="match status" value="1"/>
</dbReference>
<dbReference type="Proteomes" id="UP000279911">
    <property type="component" value="Unassembled WGS sequence"/>
</dbReference>
<dbReference type="InterPro" id="IPR003583">
    <property type="entry name" value="Hlx-hairpin-Hlx_DNA-bd_motif"/>
</dbReference>
<dbReference type="GO" id="GO:0006281">
    <property type="term" value="P:DNA repair"/>
    <property type="evidence" value="ECO:0007669"/>
    <property type="project" value="InterPro"/>
</dbReference>
<dbReference type="InterPro" id="IPR004509">
    <property type="entry name" value="Competence_ComEA_HhH"/>
</dbReference>
<dbReference type="InterPro" id="IPR010994">
    <property type="entry name" value="RuvA_2-like"/>
</dbReference>
<sequence length="164" mass="17802">MVTEEETQPMGKIENEEKLPIILMADIKGAVANPGVYQVQEGDRVVDLIQLAGGLTKEADPATLNFAMHVHDEMVVYVPRMGEQVVEAVTQSTGGQPQGKDTVNLNTAGKDVLETLPGIGPSKAEAIIKYRETNGPFKKIEDLKEISGIGEKTFEKLKDLISVK</sequence>
<reference evidence="3" key="1">
    <citation type="submission" date="2018-12" db="EMBL/GenBank/DDBJ databases">
        <title>Bacillus chawlae sp. nov., Bacillus glennii sp. nov., and Bacillus saganii sp. nov. Isolated from the Vehicle Assembly Building at Kennedy Space Center where the Viking Spacecraft were Assembled.</title>
        <authorList>
            <person name="Seuylemezian A."/>
            <person name="Vaishampayan P."/>
        </authorList>
    </citation>
    <scope>NUCLEOTIDE SEQUENCE [LARGE SCALE GENOMIC DNA]</scope>
    <source>
        <strain evidence="3">DSM 13966</strain>
    </source>
</reference>
<protein>
    <recommendedName>
        <fullName evidence="1">Helix-hairpin-helix DNA-binding motif class 1 domain-containing protein</fullName>
    </recommendedName>
</protein>
<feature type="domain" description="Helix-hairpin-helix DNA-binding motif class 1" evidence="1">
    <location>
        <begin position="111"/>
        <end position="130"/>
    </location>
</feature>
<evidence type="ECO:0000313" key="2">
    <source>
        <dbReference type="EMBL" id="RSD24155.1"/>
    </source>
</evidence>
<feature type="domain" description="Helix-hairpin-helix DNA-binding motif class 1" evidence="1">
    <location>
        <begin position="141"/>
        <end position="160"/>
    </location>
</feature>
<dbReference type="Gene3D" id="1.10.150.310">
    <property type="entry name" value="Tex RuvX-like domain-like"/>
    <property type="match status" value="1"/>
</dbReference>
<dbReference type="SUPFAM" id="SSF47781">
    <property type="entry name" value="RuvA domain 2-like"/>
    <property type="match status" value="1"/>
</dbReference>
<dbReference type="Pfam" id="PF10531">
    <property type="entry name" value="SLBB"/>
    <property type="match status" value="1"/>
</dbReference>
<gene>
    <name evidence="2" type="ORF">EJA10_19820</name>
</gene>